<dbReference type="PANTHER" id="PTHR11638">
    <property type="entry name" value="ATP-DEPENDENT CLP PROTEASE"/>
    <property type="match status" value="1"/>
</dbReference>
<sequence>MPYETNNRSSGRTFTFDDPRLHMTVAGRLTVRIVSYIAYLVLIAAAFSFFISDILWVFWLGLLLGLFLLDRLVHMREGDRPISEMPQADAIDLSRYLAPKAFTALEHAYDRSALLRTDFFLETAKQLFRVDAVREALRRLDVKPKEFQEKVDEFLSGESARSVKKAGESRSDAESLVVAAFDYSQRNKQRFIDASALFAALPAMQNEFMARLFALFNIAQADLELALIFGSIRRQMWGVRRLPQSLGGMMLTGERRLRHRIMNRAWTSRPTPTLDRYSYDFTDLAREEQIGFLIGHEQEYDRLVDALSRAANPNALLVGEAGVGKETIIAHLAYEMAKDRVPPALFDKRLVALQIGSLVAGAPPDELHKRIQAIVQEILVAGNVVLYVPEIHNLVHTSGTAYLSVADALIPVIMNDRFPVIGATYPREFKQLIEPRSDFAGAFEVIRVAEVSEFDAKKILVYESLILEKTSRALISLGAIKMAVTLAKKYFRDKFLPSSAEEILKEALVRAERGGEKFLGPDAIVAVAEEKVNVPIHEAKKAEAESLMRLEDTIHERLVDQDEAVKAVSDALRVYRSGLARPGGPIANFLFVGPTGVGKTELSKVLARVQFGSEKAMIRFDMTEYQDKQSFYRFIGSPDGAISGALTDAVRQKPYSVILLDEFEKAFPDILNLFLQVFDDGRLTDNFGRVVDFQNTVIIATSNAHSDIINEALRQGQTMTEIADYLKRKLTDVFKPELLNRFSKIIVFKNLAMADVEKIAQMNLRDISESVMAQGITLTFDATAVQQIAKLGYEPAFGARPLRRAIEEKVRAPLAEKILRKEVMRGSRTTVVFKDGAFAFVSAETGK</sequence>
<keyword evidence="4" id="KW-1133">Transmembrane helix</keyword>
<dbReference type="CDD" id="cd00009">
    <property type="entry name" value="AAA"/>
    <property type="match status" value="1"/>
</dbReference>
<evidence type="ECO:0000256" key="4">
    <source>
        <dbReference type="SAM" id="Phobius"/>
    </source>
</evidence>
<keyword evidence="2" id="KW-0067">ATP-binding</keyword>
<accession>A0A1G2CL89</accession>
<dbReference type="CDD" id="cd19499">
    <property type="entry name" value="RecA-like_ClpB_Hsp104-like"/>
    <property type="match status" value="1"/>
</dbReference>
<dbReference type="PRINTS" id="PR00300">
    <property type="entry name" value="CLPPROTEASEA"/>
</dbReference>
<keyword evidence="4" id="KW-0812">Transmembrane</keyword>
<dbReference type="Pfam" id="PF07724">
    <property type="entry name" value="AAA_2"/>
    <property type="match status" value="1"/>
</dbReference>
<evidence type="ECO:0000259" key="6">
    <source>
        <dbReference type="SMART" id="SM01086"/>
    </source>
</evidence>
<dbReference type="Proteomes" id="UP000178495">
    <property type="component" value="Unassembled WGS sequence"/>
</dbReference>
<evidence type="ECO:0000256" key="3">
    <source>
        <dbReference type="ARBA" id="ARBA00023186"/>
    </source>
</evidence>
<name>A0A1G2CL89_9BACT</name>
<dbReference type="InterPro" id="IPR001270">
    <property type="entry name" value="ClpA/B"/>
</dbReference>
<dbReference type="Pfam" id="PF10431">
    <property type="entry name" value="ClpB_D2-small"/>
    <property type="match status" value="1"/>
</dbReference>
<dbReference type="GO" id="GO:0016887">
    <property type="term" value="F:ATP hydrolysis activity"/>
    <property type="evidence" value="ECO:0007669"/>
    <property type="project" value="InterPro"/>
</dbReference>
<comment type="caution">
    <text evidence="7">The sequence shown here is derived from an EMBL/GenBank/DDBJ whole genome shotgun (WGS) entry which is preliminary data.</text>
</comment>
<keyword evidence="3" id="KW-0143">Chaperone</keyword>
<dbReference type="InterPro" id="IPR019489">
    <property type="entry name" value="Clp_ATPase_C"/>
</dbReference>
<dbReference type="GO" id="GO:0034605">
    <property type="term" value="P:cellular response to heat"/>
    <property type="evidence" value="ECO:0007669"/>
    <property type="project" value="TreeGrafter"/>
</dbReference>
<dbReference type="GO" id="GO:0005737">
    <property type="term" value="C:cytoplasm"/>
    <property type="evidence" value="ECO:0007669"/>
    <property type="project" value="TreeGrafter"/>
</dbReference>
<feature type="domain" description="Clp ATPase C-terminal" evidence="6">
    <location>
        <begin position="751"/>
        <end position="840"/>
    </location>
</feature>
<dbReference type="SMART" id="SM00382">
    <property type="entry name" value="AAA"/>
    <property type="match status" value="2"/>
</dbReference>
<dbReference type="Gene3D" id="3.40.50.300">
    <property type="entry name" value="P-loop containing nucleotide triphosphate hydrolases"/>
    <property type="match status" value="2"/>
</dbReference>
<protein>
    <recommendedName>
        <fullName evidence="9">Clp R domain-containing protein</fullName>
    </recommendedName>
</protein>
<evidence type="ECO:0000259" key="5">
    <source>
        <dbReference type="SMART" id="SM00382"/>
    </source>
</evidence>
<dbReference type="PANTHER" id="PTHR11638:SF18">
    <property type="entry name" value="HEAT SHOCK PROTEIN 104"/>
    <property type="match status" value="1"/>
</dbReference>
<dbReference type="EMBL" id="MHLC01000009">
    <property type="protein sequence ID" value="OGZ01500.1"/>
    <property type="molecule type" value="Genomic_DNA"/>
</dbReference>
<dbReference type="AlphaFoldDB" id="A0A1G2CL89"/>
<reference evidence="7 8" key="1">
    <citation type="journal article" date="2016" name="Nat. Commun.">
        <title>Thousands of microbial genomes shed light on interconnected biogeochemical processes in an aquifer system.</title>
        <authorList>
            <person name="Anantharaman K."/>
            <person name="Brown C.T."/>
            <person name="Hug L.A."/>
            <person name="Sharon I."/>
            <person name="Castelle C.J."/>
            <person name="Probst A.J."/>
            <person name="Thomas B.C."/>
            <person name="Singh A."/>
            <person name="Wilkins M.J."/>
            <person name="Karaoz U."/>
            <person name="Brodie E.L."/>
            <person name="Williams K.H."/>
            <person name="Hubbard S.S."/>
            <person name="Banfield J.F."/>
        </authorList>
    </citation>
    <scope>NUCLEOTIDE SEQUENCE [LARGE SCALE GENOMIC DNA]</scope>
</reference>
<feature type="domain" description="AAA+ ATPase" evidence="5">
    <location>
        <begin position="585"/>
        <end position="752"/>
    </location>
</feature>
<dbReference type="InterPro" id="IPR003593">
    <property type="entry name" value="AAA+_ATPase"/>
</dbReference>
<proteinExistence type="predicted"/>
<dbReference type="InterPro" id="IPR003959">
    <property type="entry name" value="ATPase_AAA_core"/>
</dbReference>
<dbReference type="SMART" id="SM01086">
    <property type="entry name" value="ClpB_D2-small"/>
    <property type="match status" value="1"/>
</dbReference>
<dbReference type="InterPro" id="IPR050130">
    <property type="entry name" value="ClpA_ClpB"/>
</dbReference>
<evidence type="ECO:0000256" key="1">
    <source>
        <dbReference type="ARBA" id="ARBA00022741"/>
    </source>
</evidence>
<evidence type="ECO:0000256" key="2">
    <source>
        <dbReference type="ARBA" id="ARBA00022840"/>
    </source>
</evidence>
<keyword evidence="1" id="KW-0547">Nucleotide-binding</keyword>
<evidence type="ECO:0000313" key="7">
    <source>
        <dbReference type="EMBL" id="OGZ01500.1"/>
    </source>
</evidence>
<feature type="transmembrane region" description="Helical" evidence="4">
    <location>
        <begin position="29"/>
        <end position="50"/>
    </location>
</feature>
<evidence type="ECO:0000313" key="8">
    <source>
        <dbReference type="Proteomes" id="UP000178495"/>
    </source>
</evidence>
<organism evidence="7 8">
    <name type="scientific">Candidatus Liptonbacteria bacterium RIFCSPLOWO2_01_FULL_56_20</name>
    <dbReference type="NCBI Taxonomy" id="1798652"/>
    <lineage>
        <taxon>Bacteria</taxon>
        <taxon>Candidatus Liptoniibacteriota</taxon>
    </lineage>
</organism>
<keyword evidence="4" id="KW-0472">Membrane</keyword>
<dbReference type="InterPro" id="IPR027417">
    <property type="entry name" value="P-loop_NTPase"/>
</dbReference>
<dbReference type="STRING" id="1798652.A3A43_02640"/>
<dbReference type="Gene3D" id="1.10.8.60">
    <property type="match status" value="1"/>
</dbReference>
<dbReference type="GO" id="GO:0005524">
    <property type="term" value="F:ATP binding"/>
    <property type="evidence" value="ECO:0007669"/>
    <property type="project" value="UniProtKB-KW"/>
</dbReference>
<feature type="domain" description="AAA+ ATPase" evidence="5">
    <location>
        <begin position="311"/>
        <end position="458"/>
    </location>
</feature>
<dbReference type="SUPFAM" id="SSF52540">
    <property type="entry name" value="P-loop containing nucleoside triphosphate hydrolases"/>
    <property type="match status" value="2"/>
</dbReference>
<evidence type="ECO:0008006" key="9">
    <source>
        <dbReference type="Google" id="ProtNLM"/>
    </source>
</evidence>
<gene>
    <name evidence="7" type="ORF">A3A43_02640</name>
</gene>